<keyword evidence="2" id="KW-1185">Reference proteome</keyword>
<dbReference type="Proteomes" id="UP001341840">
    <property type="component" value="Unassembled WGS sequence"/>
</dbReference>
<name>A0ABU6WMW6_9FABA</name>
<protein>
    <submittedName>
        <fullName evidence="1">Uncharacterized protein</fullName>
    </submittedName>
</protein>
<dbReference type="EMBL" id="JASCZI010182155">
    <property type="protein sequence ID" value="MED6187185.1"/>
    <property type="molecule type" value="Genomic_DNA"/>
</dbReference>
<accession>A0ABU6WMW6</accession>
<organism evidence="1 2">
    <name type="scientific">Stylosanthes scabra</name>
    <dbReference type="NCBI Taxonomy" id="79078"/>
    <lineage>
        <taxon>Eukaryota</taxon>
        <taxon>Viridiplantae</taxon>
        <taxon>Streptophyta</taxon>
        <taxon>Embryophyta</taxon>
        <taxon>Tracheophyta</taxon>
        <taxon>Spermatophyta</taxon>
        <taxon>Magnoliopsida</taxon>
        <taxon>eudicotyledons</taxon>
        <taxon>Gunneridae</taxon>
        <taxon>Pentapetalae</taxon>
        <taxon>rosids</taxon>
        <taxon>fabids</taxon>
        <taxon>Fabales</taxon>
        <taxon>Fabaceae</taxon>
        <taxon>Papilionoideae</taxon>
        <taxon>50 kb inversion clade</taxon>
        <taxon>dalbergioids sensu lato</taxon>
        <taxon>Dalbergieae</taxon>
        <taxon>Pterocarpus clade</taxon>
        <taxon>Stylosanthes</taxon>
    </lineage>
</organism>
<reference evidence="1 2" key="1">
    <citation type="journal article" date="2023" name="Plants (Basel)">
        <title>Bridging the Gap: Combining Genomics and Transcriptomics Approaches to Understand Stylosanthes scabra, an Orphan Legume from the Brazilian Caatinga.</title>
        <authorList>
            <person name="Ferreira-Neto J.R.C."/>
            <person name="da Silva M.D."/>
            <person name="Binneck E."/>
            <person name="de Melo N.F."/>
            <person name="da Silva R.H."/>
            <person name="de Melo A.L.T.M."/>
            <person name="Pandolfi V."/>
            <person name="Bustamante F.O."/>
            <person name="Brasileiro-Vidal A.C."/>
            <person name="Benko-Iseppon A.M."/>
        </authorList>
    </citation>
    <scope>NUCLEOTIDE SEQUENCE [LARGE SCALE GENOMIC DNA]</scope>
    <source>
        <tissue evidence="1">Leaves</tissue>
    </source>
</reference>
<evidence type="ECO:0000313" key="2">
    <source>
        <dbReference type="Proteomes" id="UP001341840"/>
    </source>
</evidence>
<gene>
    <name evidence="1" type="ORF">PIB30_074083</name>
</gene>
<evidence type="ECO:0000313" key="1">
    <source>
        <dbReference type="EMBL" id="MED6187185.1"/>
    </source>
</evidence>
<sequence length="89" mass="10224">MAEGTRLARMEEMTLSNKHEIAMLTRGMAEANERIAENKLQLDSIEKLLRDHLVGKTKIEDEIPFRENGSGHTHSIHDLQIHQEHLLQS</sequence>
<comment type="caution">
    <text evidence="1">The sequence shown here is derived from an EMBL/GenBank/DDBJ whole genome shotgun (WGS) entry which is preliminary data.</text>
</comment>
<proteinExistence type="predicted"/>